<dbReference type="Proteomes" id="UP000029500">
    <property type="component" value="Chromosome"/>
</dbReference>
<sequence>MNKSQVLQFYTEYTPNTDPFSLRYLFDELPSDLSGLCRLIKCQLIHPGMVKKVRHLLTSYTKNEDEKFYTIHDMLEALVERNANGIIDERLPRERLIVSCRYHSLLLISMLRSMGVPVRGRVGFARYLSEHQLKYIDHWICEVWNEGESRWIKVDPDMEIVDLQGDDFLLAGAAWLMARDKEINPQLFGVKKSWGMHYIRNNLCYDLHAVLGRELRYWDYPPICQKEIEDMDFEELQLLDEVSIYLQDPDAHFGQLQALFLENESLQFKG</sequence>
<keyword evidence="3" id="KW-1185">Reference proteome</keyword>
<dbReference type="STRING" id="189425.PGRAT_08130"/>
<dbReference type="RefSeq" id="WP_025705090.1">
    <property type="nucleotide sequence ID" value="NZ_CP009287.1"/>
</dbReference>
<dbReference type="InterPro" id="IPR002931">
    <property type="entry name" value="Transglutaminase-like"/>
</dbReference>
<dbReference type="EMBL" id="CP009287">
    <property type="protein sequence ID" value="AIQ67609.1"/>
    <property type="molecule type" value="Genomic_DNA"/>
</dbReference>
<evidence type="ECO:0000259" key="1">
    <source>
        <dbReference type="Pfam" id="PF01841"/>
    </source>
</evidence>
<dbReference type="Gene3D" id="3.10.620.30">
    <property type="match status" value="1"/>
</dbReference>
<dbReference type="SUPFAM" id="SSF54001">
    <property type="entry name" value="Cysteine proteinases"/>
    <property type="match status" value="1"/>
</dbReference>
<dbReference type="eggNOG" id="COG1305">
    <property type="taxonomic scope" value="Bacteria"/>
</dbReference>
<dbReference type="Pfam" id="PF01841">
    <property type="entry name" value="Transglut_core"/>
    <property type="match status" value="1"/>
</dbReference>
<dbReference type="AlphaFoldDB" id="A0A089NF25"/>
<gene>
    <name evidence="2" type="ORF">PGRAT_08130</name>
</gene>
<name>A0A089NF25_9BACL</name>
<organism evidence="2 3">
    <name type="scientific">Paenibacillus graminis</name>
    <dbReference type="NCBI Taxonomy" id="189425"/>
    <lineage>
        <taxon>Bacteria</taxon>
        <taxon>Bacillati</taxon>
        <taxon>Bacillota</taxon>
        <taxon>Bacilli</taxon>
        <taxon>Bacillales</taxon>
        <taxon>Paenibacillaceae</taxon>
        <taxon>Paenibacillus</taxon>
    </lineage>
</organism>
<evidence type="ECO:0000313" key="2">
    <source>
        <dbReference type="EMBL" id="AIQ67609.1"/>
    </source>
</evidence>
<evidence type="ECO:0000313" key="3">
    <source>
        <dbReference type="Proteomes" id="UP000029500"/>
    </source>
</evidence>
<proteinExistence type="predicted"/>
<dbReference type="InterPro" id="IPR038765">
    <property type="entry name" value="Papain-like_cys_pep_sf"/>
</dbReference>
<feature type="domain" description="Transglutaminase-like" evidence="1">
    <location>
        <begin position="64"/>
        <end position="156"/>
    </location>
</feature>
<dbReference type="KEGG" id="pgm:PGRAT_08130"/>
<dbReference type="HOGENOM" id="CLU_064712_0_0_9"/>
<protein>
    <submittedName>
        <fullName evidence="2">Transglutaminase</fullName>
    </submittedName>
</protein>
<dbReference type="OrthoDB" id="148799at2"/>
<reference evidence="2 3" key="1">
    <citation type="submission" date="2014-08" db="EMBL/GenBank/DDBJ databases">
        <title>Comparative genomics of the Paenibacillus odorifer group.</title>
        <authorList>
            <person name="den Bakker H.C."/>
            <person name="Tsai Y.-C."/>
            <person name="Martin N."/>
            <person name="Korlach J."/>
            <person name="Wiedmann M."/>
        </authorList>
    </citation>
    <scope>NUCLEOTIDE SEQUENCE [LARGE SCALE GENOMIC DNA]</scope>
    <source>
        <strain evidence="2 3">DSM 15220</strain>
    </source>
</reference>
<accession>A0A089NF25</accession>